<dbReference type="STRING" id="1797259.A2989_03490"/>
<organism evidence="2 3">
    <name type="scientific">Candidatus Amesbacteria bacterium RIFCSPLOWO2_01_FULL_48_25</name>
    <dbReference type="NCBI Taxonomy" id="1797259"/>
    <lineage>
        <taxon>Bacteria</taxon>
        <taxon>Candidatus Amesiibacteriota</taxon>
    </lineage>
</organism>
<keyword evidence="1" id="KW-1277">Toxin-antitoxin system</keyword>
<dbReference type="InterPro" id="IPR007712">
    <property type="entry name" value="RelE/ParE_toxin"/>
</dbReference>
<evidence type="ECO:0008006" key="4">
    <source>
        <dbReference type="Google" id="ProtNLM"/>
    </source>
</evidence>
<proteinExistence type="predicted"/>
<dbReference type="Pfam" id="PF15738">
    <property type="entry name" value="YafQ_toxin"/>
    <property type="match status" value="1"/>
</dbReference>
<accession>A0A1F4ZC00</accession>
<dbReference type="NCBIfam" id="TIGR02385">
    <property type="entry name" value="RelE_StbE"/>
    <property type="match status" value="1"/>
</dbReference>
<dbReference type="InterPro" id="IPR035093">
    <property type="entry name" value="RelE/ParE_toxin_dom_sf"/>
</dbReference>
<dbReference type="Proteomes" id="UP000177080">
    <property type="component" value="Unassembled WGS sequence"/>
</dbReference>
<protein>
    <recommendedName>
        <fullName evidence="4">Type II toxin-antitoxin system mRNA interferase toxin, RelE/StbE family</fullName>
    </recommendedName>
</protein>
<dbReference type="EMBL" id="MEXN01000005">
    <property type="protein sequence ID" value="OGD03718.1"/>
    <property type="molecule type" value="Genomic_DNA"/>
</dbReference>
<comment type="caution">
    <text evidence="2">The sequence shown here is derived from an EMBL/GenBank/DDBJ whole genome shotgun (WGS) entry which is preliminary data.</text>
</comment>
<evidence type="ECO:0000313" key="2">
    <source>
        <dbReference type="EMBL" id="OGD03718.1"/>
    </source>
</evidence>
<dbReference type="SUPFAM" id="SSF143011">
    <property type="entry name" value="RelE-like"/>
    <property type="match status" value="1"/>
</dbReference>
<sequence>MNIELHPTFKKHYKKRISQNQKLTSKTIERVGLFKQDPKNPLIKDHALTGTHFGHRAFWITGNIRVIYEKLDENTVLFLDIGTHPQVY</sequence>
<evidence type="ECO:0000256" key="1">
    <source>
        <dbReference type="ARBA" id="ARBA00022649"/>
    </source>
</evidence>
<dbReference type="Gene3D" id="3.30.2310.20">
    <property type="entry name" value="RelE-like"/>
    <property type="match status" value="1"/>
</dbReference>
<name>A0A1F4ZC00_9BACT</name>
<evidence type="ECO:0000313" key="3">
    <source>
        <dbReference type="Proteomes" id="UP000177080"/>
    </source>
</evidence>
<gene>
    <name evidence="2" type="ORF">A2989_03490</name>
</gene>
<dbReference type="AlphaFoldDB" id="A0A1F4ZC00"/>
<dbReference type="InterPro" id="IPR004386">
    <property type="entry name" value="Toxin_YafQ-like"/>
</dbReference>
<reference evidence="2 3" key="1">
    <citation type="journal article" date="2016" name="Nat. Commun.">
        <title>Thousands of microbial genomes shed light on interconnected biogeochemical processes in an aquifer system.</title>
        <authorList>
            <person name="Anantharaman K."/>
            <person name="Brown C.T."/>
            <person name="Hug L.A."/>
            <person name="Sharon I."/>
            <person name="Castelle C.J."/>
            <person name="Probst A.J."/>
            <person name="Thomas B.C."/>
            <person name="Singh A."/>
            <person name="Wilkins M.J."/>
            <person name="Karaoz U."/>
            <person name="Brodie E.L."/>
            <person name="Williams K.H."/>
            <person name="Hubbard S.S."/>
            <person name="Banfield J.F."/>
        </authorList>
    </citation>
    <scope>NUCLEOTIDE SEQUENCE [LARGE SCALE GENOMIC DNA]</scope>
</reference>